<organism evidence="2">
    <name type="scientific">Eremomyces bilateralis CBS 781.70</name>
    <dbReference type="NCBI Taxonomy" id="1392243"/>
    <lineage>
        <taxon>Eukaryota</taxon>
        <taxon>Fungi</taxon>
        <taxon>Dikarya</taxon>
        <taxon>Ascomycota</taxon>
        <taxon>Pezizomycotina</taxon>
        <taxon>Dothideomycetes</taxon>
        <taxon>Dothideomycetes incertae sedis</taxon>
        <taxon>Eremomycetales</taxon>
        <taxon>Eremomycetaceae</taxon>
        <taxon>Eremomyces</taxon>
    </lineage>
</organism>
<evidence type="ECO:0000256" key="1">
    <source>
        <dbReference type="SAM" id="MobiDB-lite"/>
    </source>
</evidence>
<proteinExistence type="predicted"/>
<dbReference type="GeneID" id="54415666"/>
<dbReference type="Proteomes" id="UP000504638">
    <property type="component" value="Unplaced"/>
</dbReference>
<sequence length="263" mass="28976">MSTLVNRGINHPRQSSIISCFNVTAHICPALHQRPDVHWLVAVVARSIWCPPSPIRSCVPFSRANSAARIQYFKQGWDGQSPQRFPYSVLRLSHGSPWSIHDPWHDLFQMLRQLPGSSASHPKLRRGQDTAGGQGLPIVAVTEVQGFSLATADLPCRPVGTRTLPTIQHFYQAAGSGTRVANDRSDAAGESPGASRNGARGWTESPIAERSGLSEWRGGTFGVPDCWWLKFFRCRICKSGVVVLEGSFSLESINQLRKVHSKQ</sequence>
<dbReference type="RefSeq" id="XP_033535687.1">
    <property type="nucleotide sequence ID" value="XM_033675096.1"/>
</dbReference>
<evidence type="ECO:0000313" key="4">
    <source>
        <dbReference type="RefSeq" id="XP_033535687.1"/>
    </source>
</evidence>
<keyword evidence="3" id="KW-1185">Reference proteome</keyword>
<dbReference type="AlphaFoldDB" id="A0A6G1G7Z1"/>
<evidence type="ECO:0000313" key="3">
    <source>
        <dbReference type="Proteomes" id="UP000504638"/>
    </source>
</evidence>
<feature type="region of interest" description="Disordered" evidence="1">
    <location>
        <begin position="178"/>
        <end position="205"/>
    </location>
</feature>
<protein>
    <submittedName>
        <fullName evidence="2 4">Uncharacterized protein</fullName>
    </submittedName>
</protein>
<gene>
    <name evidence="2 4" type="ORF">P152DRAFT_302899</name>
</gene>
<name>A0A6G1G7Z1_9PEZI</name>
<reference evidence="4" key="3">
    <citation type="submission" date="2025-04" db="UniProtKB">
        <authorList>
            <consortium name="RefSeq"/>
        </authorList>
    </citation>
    <scope>IDENTIFICATION</scope>
    <source>
        <strain evidence="4">CBS 781.70</strain>
    </source>
</reference>
<reference evidence="4" key="2">
    <citation type="submission" date="2020-04" db="EMBL/GenBank/DDBJ databases">
        <authorList>
            <consortium name="NCBI Genome Project"/>
        </authorList>
    </citation>
    <scope>NUCLEOTIDE SEQUENCE</scope>
    <source>
        <strain evidence="4">CBS 781.70</strain>
    </source>
</reference>
<accession>A0A6G1G7Z1</accession>
<dbReference type="EMBL" id="ML975154">
    <property type="protein sequence ID" value="KAF1814056.1"/>
    <property type="molecule type" value="Genomic_DNA"/>
</dbReference>
<evidence type="ECO:0000313" key="2">
    <source>
        <dbReference type="EMBL" id="KAF1814056.1"/>
    </source>
</evidence>
<reference evidence="2 4" key="1">
    <citation type="submission" date="2020-01" db="EMBL/GenBank/DDBJ databases">
        <authorList>
            <consortium name="DOE Joint Genome Institute"/>
            <person name="Haridas S."/>
            <person name="Albert R."/>
            <person name="Binder M."/>
            <person name="Bloem J."/>
            <person name="Labutti K."/>
            <person name="Salamov A."/>
            <person name="Andreopoulos B."/>
            <person name="Baker S.E."/>
            <person name="Barry K."/>
            <person name="Bills G."/>
            <person name="Bluhm B.H."/>
            <person name="Cannon C."/>
            <person name="Castanera R."/>
            <person name="Culley D.E."/>
            <person name="Daum C."/>
            <person name="Ezra D."/>
            <person name="Gonzalez J.B."/>
            <person name="Henrissat B."/>
            <person name="Kuo A."/>
            <person name="Liang C."/>
            <person name="Lipzen A."/>
            <person name="Lutzoni F."/>
            <person name="Magnuson J."/>
            <person name="Mondo S."/>
            <person name="Nolan M."/>
            <person name="Ohm R."/>
            <person name="Pangilinan J."/>
            <person name="Park H.-J."/>
            <person name="Ramirez L."/>
            <person name="Alfaro M."/>
            <person name="Sun H."/>
            <person name="Tritt A."/>
            <person name="Yoshinaga Y."/>
            <person name="Zwiers L.-H."/>
            <person name="Turgeon B.G."/>
            <person name="Goodwin S.B."/>
            <person name="Spatafora J.W."/>
            <person name="Crous P.W."/>
            <person name="Grigoriev I.V."/>
        </authorList>
    </citation>
    <scope>NUCLEOTIDE SEQUENCE</scope>
    <source>
        <strain evidence="2 4">CBS 781.70</strain>
    </source>
</reference>